<reference evidence="1" key="1">
    <citation type="submission" date="2021-06" db="EMBL/GenBank/DDBJ databases">
        <authorList>
            <person name="Kallberg Y."/>
            <person name="Tangrot J."/>
            <person name="Rosling A."/>
        </authorList>
    </citation>
    <scope>NUCLEOTIDE SEQUENCE</scope>
    <source>
        <strain evidence="1">BR232B</strain>
    </source>
</reference>
<evidence type="ECO:0000313" key="1">
    <source>
        <dbReference type="EMBL" id="CAG8679894.1"/>
    </source>
</evidence>
<gene>
    <name evidence="1" type="ORF">PBRASI_LOCUS11746</name>
</gene>
<sequence length="83" mass="9800">MTWEEGFKRAKQNLKEEFDLAEAYSLGKVIINGNKKNSKLASQYLGKWWKRIVIAVYELNKDNEADLEKLSPTTYYHISRKEM</sequence>
<keyword evidence="2" id="KW-1185">Reference proteome</keyword>
<protein>
    <submittedName>
        <fullName evidence="1">6899_t:CDS:1</fullName>
    </submittedName>
</protein>
<dbReference type="Proteomes" id="UP000789739">
    <property type="component" value="Unassembled WGS sequence"/>
</dbReference>
<name>A0A9N9EIL1_9GLOM</name>
<proteinExistence type="predicted"/>
<evidence type="ECO:0000313" key="2">
    <source>
        <dbReference type="Proteomes" id="UP000789739"/>
    </source>
</evidence>
<dbReference type="AlphaFoldDB" id="A0A9N9EIL1"/>
<accession>A0A9N9EIL1</accession>
<organism evidence="1 2">
    <name type="scientific">Paraglomus brasilianum</name>
    <dbReference type="NCBI Taxonomy" id="144538"/>
    <lineage>
        <taxon>Eukaryota</taxon>
        <taxon>Fungi</taxon>
        <taxon>Fungi incertae sedis</taxon>
        <taxon>Mucoromycota</taxon>
        <taxon>Glomeromycotina</taxon>
        <taxon>Glomeromycetes</taxon>
        <taxon>Paraglomerales</taxon>
        <taxon>Paraglomeraceae</taxon>
        <taxon>Paraglomus</taxon>
    </lineage>
</organism>
<feature type="non-terminal residue" evidence="1">
    <location>
        <position position="83"/>
    </location>
</feature>
<dbReference type="EMBL" id="CAJVPI010006719">
    <property type="protein sequence ID" value="CAG8679894.1"/>
    <property type="molecule type" value="Genomic_DNA"/>
</dbReference>
<comment type="caution">
    <text evidence="1">The sequence shown here is derived from an EMBL/GenBank/DDBJ whole genome shotgun (WGS) entry which is preliminary data.</text>
</comment>